<dbReference type="AlphaFoldDB" id="A0A315ZPP4"/>
<proteinExistence type="predicted"/>
<dbReference type="EMBL" id="QGDQ01000045">
    <property type="protein sequence ID" value="PWJ46858.1"/>
    <property type="molecule type" value="Genomic_DNA"/>
</dbReference>
<comment type="caution">
    <text evidence="2">The sequence shown here is derived from an EMBL/GenBank/DDBJ whole genome shotgun (WGS) entry which is preliminary data.</text>
</comment>
<gene>
    <name evidence="2" type="ORF">BXY45_14513</name>
</gene>
<evidence type="ECO:0000256" key="1">
    <source>
        <dbReference type="SAM" id="Phobius"/>
    </source>
</evidence>
<keyword evidence="1" id="KW-0472">Membrane</keyword>
<reference evidence="2 3" key="1">
    <citation type="submission" date="2018-03" db="EMBL/GenBank/DDBJ databases">
        <title>Genomic Encyclopedia of Archaeal and Bacterial Type Strains, Phase II (KMG-II): from individual species to whole genera.</title>
        <authorList>
            <person name="Goeker M."/>
        </authorList>
    </citation>
    <scope>NUCLEOTIDE SEQUENCE [LARGE SCALE GENOMIC DNA]</scope>
    <source>
        <strain evidence="2 3">DSM 44889</strain>
    </source>
</reference>
<keyword evidence="3" id="KW-1185">Reference proteome</keyword>
<feature type="transmembrane region" description="Helical" evidence="1">
    <location>
        <begin position="101"/>
        <end position="122"/>
    </location>
</feature>
<sequence>MNSLDQRGGVLLGSSGVLVAVTAQRVDELGWFAVVTGLLAALCALCSALEIRPRSSNAVNPRRLLEKWARGEPETVRLVILSTVADSYDREESAARQKGRLLTTAVVLLACAVGVLLSGVTVESGVLHHLASILRRAS</sequence>
<keyword evidence="1" id="KW-1133">Transmembrane helix</keyword>
<accession>A0A315ZPP4</accession>
<dbReference type="OrthoDB" id="3726490at2"/>
<dbReference type="RefSeq" id="WP_109776627.1">
    <property type="nucleotide sequence ID" value="NZ_QGDQ01000045.1"/>
</dbReference>
<feature type="transmembrane region" description="Helical" evidence="1">
    <location>
        <begin position="33"/>
        <end position="51"/>
    </location>
</feature>
<evidence type="ECO:0000313" key="3">
    <source>
        <dbReference type="Proteomes" id="UP000245469"/>
    </source>
</evidence>
<keyword evidence="1" id="KW-0812">Transmembrane</keyword>
<evidence type="ECO:0000313" key="2">
    <source>
        <dbReference type="EMBL" id="PWJ46858.1"/>
    </source>
</evidence>
<name>A0A315ZPP4_9ACTN</name>
<protein>
    <submittedName>
        <fullName evidence="2">Uncharacterized protein</fullName>
    </submittedName>
</protein>
<organism evidence="2 3">
    <name type="scientific">Quadrisphaera granulorum</name>
    <dbReference type="NCBI Taxonomy" id="317664"/>
    <lineage>
        <taxon>Bacteria</taxon>
        <taxon>Bacillati</taxon>
        <taxon>Actinomycetota</taxon>
        <taxon>Actinomycetes</taxon>
        <taxon>Kineosporiales</taxon>
        <taxon>Kineosporiaceae</taxon>
        <taxon>Quadrisphaera</taxon>
    </lineage>
</organism>
<dbReference type="Proteomes" id="UP000245469">
    <property type="component" value="Unassembled WGS sequence"/>
</dbReference>